<dbReference type="Pfam" id="PF10280">
    <property type="entry name" value="Med11"/>
    <property type="match status" value="1"/>
</dbReference>
<gene>
    <name evidence="6" type="primary">MED11</name>
    <name evidence="9" type="ORF">MSPICULIGERA_LOCUS14334</name>
    <name evidence="8" type="ORF">MSPICULIGERA_LOCUS3606</name>
</gene>
<accession>A0AA36CBD0</accession>
<dbReference type="Proteomes" id="UP001177023">
    <property type="component" value="Unassembled WGS sequence"/>
</dbReference>
<keyword evidence="10" id="KW-1185">Reference proteome</keyword>
<feature type="compositionally biased region" description="Polar residues" evidence="7">
    <location>
        <begin position="139"/>
        <end position="152"/>
    </location>
</feature>
<proteinExistence type="inferred from homology"/>
<evidence type="ECO:0000313" key="10">
    <source>
        <dbReference type="Proteomes" id="UP001177023"/>
    </source>
</evidence>
<protein>
    <recommendedName>
        <fullName evidence="3 6">Mediator of RNA polymerase II transcription subunit 11</fullName>
    </recommendedName>
    <alternativeName>
        <fullName evidence="5 6">Mediator complex subunit 11</fullName>
    </alternativeName>
</protein>
<evidence type="ECO:0000256" key="6">
    <source>
        <dbReference type="RuleBase" id="RU364147"/>
    </source>
</evidence>
<evidence type="ECO:0000256" key="1">
    <source>
        <dbReference type="ARBA" id="ARBA00004123"/>
    </source>
</evidence>
<dbReference type="GO" id="GO:0016592">
    <property type="term" value="C:mediator complex"/>
    <property type="evidence" value="ECO:0007669"/>
    <property type="project" value="InterPro"/>
</dbReference>
<dbReference type="GO" id="GO:0006357">
    <property type="term" value="P:regulation of transcription by RNA polymerase II"/>
    <property type="evidence" value="ECO:0007669"/>
    <property type="project" value="InterPro"/>
</dbReference>
<dbReference type="EMBL" id="CATQJA010000942">
    <property type="protein sequence ID" value="CAJ0564942.1"/>
    <property type="molecule type" value="Genomic_DNA"/>
</dbReference>
<comment type="caution">
    <text evidence="8">The sequence shown here is derived from an EMBL/GenBank/DDBJ whole genome shotgun (WGS) entry which is preliminary data.</text>
</comment>
<dbReference type="EMBL" id="CATQJA010002642">
    <property type="protein sequence ID" value="CAJ0576035.1"/>
    <property type="molecule type" value="Genomic_DNA"/>
</dbReference>
<feature type="region of interest" description="Disordered" evidence="7">
    <location>
        <begin position="127"/>
        <end position="152"/>
    </location>
</feature>
<evidence type="ECO:0000313" key="8">
    <source>
        <dbReference type="EMBL" id="CAJ0564942.1"/>
    </source>
</evidence>
<evidence type="ECO:0000313" key="9">
    <source>
        <dbReference type="EMBL" id="CAJ0576035.1"/>
    </source>
</evidence>
<dbReference type="AlphaFoldDB" id="A0AA36CBD0"/>
<evidence type="ECO:0000256" key="2">
    <source>
        <dbReference type="ARBA" id="ARBA00008186"/>
    </source>
</evidence>
<comment type="similarity">
    <text evidence="2 6">Belongs to the Mediator complex subunit 11 family.</text>
</comment>
<keyword evidence="6" id="KW-0010">Activator</keyword>
<evidence type="ECO:0000256" key="5">
    <source>
        <dbReference type="ARBA" id="ARBA00032011"/>
    </source>
</evidence>
<reference evidence="8" key="1">
    <citation type="submission" date="2023-06" db="EMBL/GenBank/DDBJ databases">
        <authorList>
            <person name="Delattre M."/>
        </authorList>
    </citation>
    <scope>NUCLEOTIDE SEQUENCE</scope>
    <source>
        <strain evidence="8">AF72</strain>
    </source>
</reference>
<organism evidence="8 10">
    <name type="scientific">Mesorhabditis spiculigera</name>
    <dbReference type="NCBI Taxonomy" id="96644"/>
    <lineage>
        <taxon>Eukaryota</taxon>
        <taxon>Metazoa</taxon>
        <taxon>Ecdysozoa</taxon>
        <taxon>Nematoda</taxon>
        <taxon>Chromadorea</taxon>
        <taxon>Rhabditida</taxon>
        <taxon>Rhabditina</taxon>
        <taxon>Rhabditomorpha</taxon>
        <taxon>Rhabditoidea</taxon>
        <taxon>Rhabditidae</taxon>
        <taxon>Mesorhabditinae</taxon>
        <taxon>Mesorhabditis</taxon>
    </lineage>
</organism>
<dbReference type="GO" id="GO:0003712">
    <property type="term" value="F:transcription coregulator activity"/>
    <property type="evidence" value="ECO:0007669"/>
    <property type="project" value="InterPro"/>
</dbReference>
<evidence type="ECO:0000256" key="3">
    <source>
        <dbReference type="ARBA" id="ARBA00019621"/>
    </source>
</evidence>
<evidence type="ECO:0000256" key="7">
    <source>
        <dbReference type="SAM" id="MobiDB-lite"/>
    </source>
</evidence>
<dbReference type="Gene3D" id="1.10.287.3490">
    <property type="match status" value="1"/>
</dbReference>
<evidence type="ECO:0000256" key="4">
    <source>
        <dbReference type="ARBA" id="ARBA00023242"/>
    </source>
</evidence>
<keyword evidence="6" id="KW-0804">Transcription</keyword>
<feature type="non-terminal residue" evidence="8">
    <location>
        <position position="152"/>
    </location>
</feature>
<sequence>MDPNLGNPPTETPEPIPIDRQKVLEDVEARIPDALKYVSLTLGELAKEKQTTRAKFDEFGANFKKHVQSIERDLSSQLDYLSQICIGQAHKGTTWSTSQAVALDKAASDELHRDLSNLSNRYDFSASVQDGSEADMDTDQPQSSSNVFNFPA</sequence>
<comment type="subunit">
    <text evidence="6">Component of the Mediator complex.</text>
</comment>
<comment type="function">
    <text evidence="6">Component of the Mediator complex, a coactivator involved in the regulated transcription of nearly all RNA polymerase II-dependent genes. Mediator functions as a bridge to convey information from gene-specific regulatory proteins to the basal RNA polymerase II transcription machinery. Mediator is recruited to promoters by direct interactions with regulatory proteins and serves as a scaffold for the assembly of a functional pre-initiation complex with RNA polymerase II and the general transcription factors.</text>
</comment>
<comment type="subcellular location">
    <subcellularLocation>
        <location evidence="1 6">Nucleus</location>
    </subcellularLocation>
</comment>
<keyword evidence="4 6" id="KW-0539">Nucleus</keyword>
<dbReference type="InterPro" id="IPR019404">
    <property type="entry name" value="Mediator_Med11"/>
</dbReference>
<name>A0AA36CBD0_9BILA</name>
<keyword evidence="6" id="KW-0805">Transcription regulation</keyword>